<dbReference type="InterPro" id="IPR052522">
    <property type="entry name" value="ABC-2_transport_permease"/>
</dbReference>
<evidence type="ECO:0000313" key="7">
    <source>
        <dbReference type="EMBL" id="SVE09093.1"/>
    </source>
</evidence>
<evidence type="ECO:0000256" key="3">
    <source>
        <dbReference type="ARBA" id="ARBA00022989"/>
    </source>
</evidence>
<keyword evidence="3 5" id="KW-1133">Transmembrane helix</keyword>
<dbReference type="AlphaFoldDB" id="A0A383ANA8"/>
<dbReference type="GO" id="GO:0005886">
    <property type="term" value="C:plasma membrane"/>
    <property type="evidence" value="ECO:0007669"/>
    <property type="project" value="TreeGrafter"/>
</dbReference>
<feature type="domain" description="ABC-2 type transporter transmembrane" evidence="6">
    <location>
        <begin position="5"/>
        <end position="89"/>
    </location>
</feature>
<dbReference type="InterPro" id="IPR013525">
    <property type="entry name" value="ABC2_TM"/>
</dbReference>
<dbReference type="Pfam" id="PF01061">
    <property type="entry name" value="ABC2_membrane"/>
    <property type="match status" value="1"/>
</dbReference>
<evidence type="ECO:0000256" key="4">
    <source>
        <dbReference type="ARBA" id="ARBA00023136"/>
    </source>
</evidence>
<proteinExistence type="predicted"/>
<keyword evidence="2 5" id="KW-0812">Transmembrane</keyword>
<accession>A0A383ANA8</accession>
<dbReference type="GO" id="GO:0140359">
    <property type="term" value="F:ABC-type transporter activity"/>
    <property type="evidence" value="ECO:0007669"/>
    <property type="project" value="InterPro"/>
</dbReference>
<evidence type="ECO:0000256" key="5">
    <source>
        <dbReference type="SAM" id="Phobius"/>
    </source>
</evidence>
<reference evidence="7" key="1">
    <citation type="submission" date="2018-05" db="EMBL/GenBank/DDBJ databases">
        <authorList>
            <person name="Lanie J.A."/>
            <person name="Ng W.-L."/>
            <person name="Kazmierczak K.M."/>
            <person name="Andrzejewski T.M."/>
            <person name="Davidsen T.M."/>
            <person name="Wayne K.J."/>
            <person name="Tettelin H."/>
            <person name="Glass J.I."/>
            <person name="Rusch D."/>
            <person name="Podicherti R."/>
            <person name="Tsui H.-C.T."/>
            <person name="Winkler M.E."/>
        </authorList>
    </citation>
    <scope>NUCLEOTIDE SEQUENCE</scope>
</reference>
<feature type="transmembrane region" description="Helical" evidence="5">
    <location>
        <begin position="54"/>
        <end position="73"/>
    </location>
</feature>
<gene>
    <name evidence="7" type="ORF">METZ01_LOCUS461947</name>
</gene>
<dbReference type="PANTHER" id="PTHR43332:SF2">
    <property type="entry name" value="INNER MEMBRANE TRANSPORT PERMEASE YADH"/>
    <property type="match status" value="1"/>
</dbReference>
<protein>
    <recommendedName>
        <fullName evidence="6">ABC-2 type transporter transmembrane domain-containing protein</fullName>
    </recommendedName>
</protein>
<evidence type="ECO:0000256" key="1">
    <source>
        <dbReference type="ARBA" id="ARBA00004141"/>
    </source>
</evidence>
<feature type="transmembrane region" description="Helical" evidence="5">
    <location>
        <begin position="20"/>
        <end position="42"/>
    </location>
</feature>
<sequence length="91" mass="10471">MWIAYKTIVIKEVLRFSRIWIQTIIPPVITTSLYLLIFGGLMGSRIGQMQGVDYLHFIVPGIILMTVIMQSYANTVSSFFMAKYNNSFEEL</sequence>
<comment type="subcellular location">
    <subcellularLocation>
        <location evidence="1">Membrane</location>
        <topology evidence="1">Multi-pass membrane protein</topology>
    </subcellularLocation>
</comment>
<dbReference type="EMBL" id="UINC01193467">
    <property type="protein sequence ID" value="SVE09093.1"/>
    <property type="molecule type" value="Genomic_DNA"/>
</dbReference>
<keyword evidence="4 5" id="KW-0472">Membrane</keyword>
<evidence type="ECO:0000256" key="2">
    <source>
        <dbReference type="ARBA" id="ARBA00022692"/>
    </source>
</evidence>
<dbReference type="PANTHER" id="PTHR43332">
    <property type="entry name" value="INNER MEMBRANE TRANSPORT PERMEASE YADH-RELATED"/>
    <property type="match status" value="1"/>
</dbReference>
<organism evidence="7">
    <name type="scientific">marine metagenome</name>
    <dbReference type="NCBI Taxonomy" id="408172"/>
    <lineage>
        <taxon>unclassified sequences</taxon>
        <taxon>metagenomes</taxon>
        <taxon>ecological metagenomes</taxon>
    </lineage>
</organism>
<name>A0A383ANA8_9ZZZZ</name>
<feature type="non-terminal residue" evidence="7">
    <location>
        <position position="91"/>
    </location>
</feature>
<evidence type="ECO:0000259" key="6">
    <source>
        <dbReference type="Pfam" id="PF01061"/>
    </source>
</evidence>